<organism evidence="1">
    <name type="scientific">Arundo donax</name>
    <name type="common">Giant reed</name>
    <name type="synonym">Donax arundinaceus</name>
    <dbReference type="NCBI Taxonomy" id="35708"/>
    <lineage>
        <taxon>Eukaryota</taxon>
        <taxon>Viridiplantae</taxon>
        <taxon>Streptophyta</taxon>
        <taxon>Embryophyta</taxon>
        <taxon>Tracheophyta</taxon>
        <taxon>Spermatophyta</taxon>
        <taxon>Magnoliopsida</taxon>
        <taxon>Liliopsida</taxon>
        <taxon>Poales</taxon>
        <taxon>Poaceae</taxon>
        <taxon>PACMAD clade</taxon>
        <taxon>Arundinoideae</taxon>
        <taxon>Arundineae</taxon>
        <taxon>Arundo</taxon>
    </lineage>
</organism>
<protein>
    <submittedName>
        <fullName evidence="1">Uncharacterized protein</fullName>
    </submittedName>
</protein>
<accession>A0A0A9CQJ6</accession>
<dbReference type="EMBL" id="GBRH01224118">
    <property type="protein sequence ID" value="JAD73777.1"/>
    <property type="molecule type" value="Transcribed_RNA"/>
</dbReference>
<reference evidence="1" key="1">
    <citation type="submission" date="2014-09" db="EMBL/GenBank/DDBJ databases">
        <authorList>
            <person name="Magalhaes I.L.F."/>
            <person name="Oliveira U."/>
            <person name="Santos F.R."/>
            <person name="Vidigal T.H.D.A."/>
            <person name="Brescovit A.D."/>
            <person name="Santos A.J."/>
        </authorList>
    </citation>
    <scope>NUCLEOTIDE SEQUENCE</scope>
    <source>
        <tissue evidence="1">Shoot tissue taken approximately 20 cm above the soil surface</tissue>
    </source>
</reference>
<name>A0A0A9CQJ6_ARUDO</name>
<reference evidence="1" key="2">
    <citation type="journal article" date="2015" name="Data Brief">
        <title>Shoot transcriptome of the giant reed, Arundo donax.</title>
        <authorList>
            <person name="Barrero R.A."/>
            <person name="Guerrero F.D."/>
            <person name="Moolhuijzen P."/>
            <person name="Goolsby J.A."/>
            <person name="Tidwell J."/>
            <person name="Bellgard S.E."/>
            <person name="Bellgard M.I."/>
        </authorList>
    </citation>
    <scope>NUCLEOTIDE SEQUENCE</scope>
    <source>
        <tissue evidence="1">Shoot tissue taken approximately 20 cm above the soil surface</tissue>
    </source>
</reference>
<sequence>MSNINPSKPFQNYSPQ</sequence>
<evidence type="ECO:0000313" key="1">
    <source>
        <dbReference type="EMBL" id="JAD73777.1"/>
    </source>
</evidence>
<dbReference type="AlphaFoldDB" id="A0A0A9CQJ6"/>
<proteinExistence type="predicted"/>